<feature type="coiled-coil region" evidence="1">
    <location>
        <begin position="129"/>
        <end position="156"/>
    </location>
</feature>
<dbReference type="EMBL" id="CAJVQB010022993">
    <property type="protein sequence ID" value="CAG8800836.1"/>
    <property type="molecule type" value="Genomic_DNA"/>
</dbReference>
<evidence type="ECO:0000313" key="2">
    <source>
        <dbReference type="EMBL" id="CAG8800836.1"/>
    </source>
</evidence>
<comment type="caution">
    <text evidence="2">The sequence shown here is derived from an EMBL/GenBank/DDBJ whole genome shotgun (WGS) entry which is preliminary data.</text>
</comment>
<feature type="non-terminal residue" evidence="2">
    <location>
        <position position="158"/>
    </location>
</feature>
<reference evidence="2 3" key="1">
    <citation type="submission" date="2021-06" db="EMBL/GenBank/DDBJ databases">
        <authorList>
            <person name="Kallberg Y."/>
            <person name="Tangrot J."/>
            <person name="Rosling A."/>
        </authorList>
    </citation>
    <scope>NUCLEOTIDE SEQUENCE [LARGE SCALE GENOMIC DNA]</scope>
    <source>
        <strain evidence="2 3">120-4 pot B 10/14</strain>
    </source>
</reference>
<keyword evidence="1" id="KW-0175">Coiled coil</keyword>
<evidence type="ECO:0000256" key="1">
    <source>
        <dbReference type="SAM" id="Coils"/>
    </source>
</evidence>
<sequence>MDAQTFRRNNEKYTKEAIKDLEEAKKTSNLEKQLIKLKANKPKDHLGYFPYSNLDVYEKEIKKLEEFKKELLQKNKTGLEFCSQECNLNHNAELCENCVQKCLKYEKGIPVDYQTYYKDNEKKTGNLCFSCKQKQKKELESELDRLEKEQSEDNEEMQ</sequence>
<dbReference type="Proteomes" id="UP000789901">
    <property type="component" value="Unassembled WGS sequence"/>
</dbReference>
<evidence type="ECO:0000313" key="3">
    <source>
        <dbReference type="Proteomes" id="UP000789901"/>
    </source>
</evidence>
<gene>
    <name evidence="2" type="ORF">GMARGA_LOCUS23056</name>
</gene>
<proteinExistence type="predicted"/>
<name>A0ABN7VV07_GIGMA</name>
<keyword evidence="3" id="KW-1185">Reference proteome</keyword>
<protein>
    <submittedName>
        <fullName evidence="2">23626_t:CDS:1</fullName>
    </submittedName>
</protein>
<organism evidence="2 3">
    <name type="scientific">Gigaspora margarita</name>
    <dbReference type="NCBI Taxonomy" id="4874"/>
    <lineage>
        <taxon>Eukaryota</taxon>
        <taxon>Fungi</taxon>
        <taxon>Fungi incertae sedis</taxon>
        <taxon>Mucoromycota</taxon>
        <taxon>Glomeromycotina</taxon>
        <taxon>Glomeromycetes</taxon>
        <taxon>Diversisporales</taxon>
        <taxon>Gigasporaceae</taxon>
        <taxon>Gigaspora</taxon>
    </lineage>
</organism>
<accession>A0ABN7VV07</accession>